<evidence type="ECO:0000256" key="2">
    <source>
        <dbReference type="ARBA" id="ARBA00023235"/>
    </source>
</evidence>
<sequence>MYNKLGIIGGMGPLATVNLFKRIVFLTDAKKDQEHLEIIIDNNTSIPDRTSYILGKGENPKNELIKSAKTLEKAGAEYLVMPCNTAHYFYNDIAKEINIPLLNMIEETTNHVIEYYRSKKIGLLSTEGTSKSGVYDKYFNKHHINLYKLDKEKQRYVSKFIYDIKEGCEERSIYNFKNVLIELKKSDIEVLILGCTELSTAYDIYGFRGNFIDPLDIIAKKAIEYSGKKIRQNKLN</sequence>
<reference evidence="3 4" key="1">
    <citation type="submission" date="2016-08" db="EMBL/GenBank/DDBJ databases">
        <title>Novel Firmicutes and Novel Genomes.</title>
        <authorList>
            <person name="Poppleton D.I."/>
            <person name="Gribaldo S."/>
        </authorList>
    </citation>
    <scope>NUCLEOTIDE SEQUENCE [LARGE SCALE GENOMIC DNA]</scope>
    <source>
        <strain evidence="3 4">CTT3</strain>
    </source>
</reference>
<keyword evidence="4" id="KW-1185">Reference proteome</keyword>
<dbReference type="InterPro" id="IPR004380">
    <property type="entry name" value="Asp_race"/>
</dbReference>
<gene>
    <name evidence="3" type="ORF">BET03_09410</name>
</gene>
<dbReference type="InterPro" id="IPR015942">
    <property type="entry name" value="Asp/Glu/hydantoin_racemase"/>
</dbReference>
<evidence type="ECO:0000256" key="1">
    <source>
        <dbReference type="ARBA" id="ARBA00007847"/>
    </source>
</evidence>
<organism evidence="3 4">
    <name type="scientific">Thermohalobacter berrensis</name>
    <dbReference type="NCBI Taxonomy" id="99594"/>
    <lineage>
        <taxon>Bacteria</taxon>
        <taxon>Bacillati</taxon>
        <taxon>Bacillota</taxon>
        <taxon>Tissierellia</taxon>
        <taxon>Tissierellales</taxon>
        <taxon>Thermohalobacteraceae</taxon>
        <taxon>Thermohalobacter</taxon>
    </lineage>
</organism>
<dbReference type="NCBIfam" id="TIGR00035">
    <property type="entry name" value="asp_race"/>
    <property type="match status" value="1"/>
</dbReference>
<comment type="caution">
    <text evidence="3">The sequence shown here is derived from an EMBL/GenBank/DDBJ whole genome shotgun (WGS) entry which is preliminary data.</text>
</comment>
<dbReference type="OrthoDB" id="9803739at2"/>
<comment type="similarity">
    <text evidence="1">Belongs to the aspartate/glutamate racemases family.</text>
</comment>
<dbReference type="Gene3D" id="3.40.50.1860">
    <property type="match status" value="2"/>
</dbReference>
<dbReference type="InterPro" id="IPR001920">
    <property type="entry name" value="Asp/Glu_race"/>
</dbReference>
<accession>A0A419T7U8</accession>
<name>A0A419T7U8_9FIRM</name>
<protein>
    <submittedName>
        <fullName evidence="3">Aspartate racemase</fullName>
    </submittedName>
</protein>
<dbReference type="SUPFAM" id="SSF53681">
    <property type="entry name" value="Aspartate/glutamate racemase"/>
    <property type="match status" value="2"/>
</dbReference>
<dbReference type="InterPro" id="IPR018187">
    <property type="entry name" value="Asp/Glu_racemase_AS_1"/>
</dbReference>
<evidence type="ECO:0000313" key="3">
    <source>
        <dbReference type="EMBL" id="RKD33458.1"/>
    </source>
</evidence>
<dbReference type="PROSITE" id="PS00923">
    <property type="entry name" value="ASP_GLU_RACEMASE_1"/>
    <property type="match status" value="1"/>
</dbReference>
<dbReference type="GO" id="GO:0047661">
    <property type="term" value="F:amino-acid racemase activity"/>
    <property type="evidence" value="ECO:0007669"/>
    <property type="project" value="InterPro"/>
</dbReference>
<dbReference type="Pfam" id="PF01177">
    <property type="entry name" value="Asp_Glu_race"/>
    <property type="match status" value="1"/>
</dbReference>
<dbReference type="PANTHER" id="PTHR21198:SF7">
    <property type="entry name" value="ASPARTATE-GLUTAMATE RACEMASE FAMILY"/>
    <property type="match status" value="1"/>
</dbReference>
<dbReference type="EMBL" id="MCIB01000006">
    <property type="protein sequence ID" value="RKD33458.1"/>
    <property type="molecule type" value="Genomic_DNA"/>
</dbReference>
<dbReference type="PANTHER" id="PTHR21198">
    <property type="entry name" value="GLUTAMATE RACEMASE"/>
    <property type="match status" value="1"/>
</dbReference>
<dbReference type="RefSeq" id="WP_120167831.1">
    <property type="nucleotide sequence ID" value="NZ_MCIB01000006.1"/>
</dbReference>
<dbReference type="AlphaFoldDB" id="A0A419T7U8"/>
<evidence type="ECO:0000313" key="4">
    <source>
        <dbReference type="Proteomes" id="UP000284177"/>
    </source>
</evidence>
<dbReference type="Proteomes" id="UP000284177">
    <property type="component" value="Unassembled WGS sequence"/>
</dbReference>
<keyword evidence="2" id="KW-0413">Isomerase</keyword>
<proteinExistence type="inferred from homology"/>